<dbReference type="PANTHER" id="PTHR43190">
    <property type="entry name" value="N-ACETYL-D-GLUCOSAMINE KINASE"/>
    <property type="match status" value="1"/>
</dbReference>
<name>F0GV95_9FIRM</name>
<dbReference type="Pfam" id="PF01869">
    <property type="entry name" value="BcrAD_BadFG"/>
    <property type="match status" value="1"/>
</dbReference>
<evidence type="ECO:0000313" key="3">
    <source>
        <dbReference type="Proteomes" id="UP000005286"/>
    </source>
</evidence>
<gene>
    <name evidence="2" type="ORF">HMPREF9290_1188</name>
</gene>
<dbReference type="eggNOG" id="COG2971">
    <property type="taxonomic scope" value="Bacteria"/>
</dbReference>
<keyword evidence="3" id="KW-1185">Reference proteome</keyword>
<dbReference type="PANTHER" id="PTHR43190:SF3">
    <property type="entry name" value="N-ACETYL-D-GLUCOSAMINE KINASE"/>
    <property type="match status" value="1"/>
</dbReference>
<protein>
    <submittedName>
        <fullName evidence="2">BadF/BadG/BcrA/BcrD ATPase family protein</fullName>
    </submittedName>
</protein>
<dbReference type="RefSeq" id="WP_004834717.1">
    <property type="nucleotide sequence ID" value="NZ_AEXM01000013.1"/>
</dbReference>
<organism evidence="2 3">
    <name type="scientific">Anaerococcus prevotii ACS-065-V-Col13</name>
    <dbReference type="NCBI Taxonomy" id="879305"/>
    <lineage>
        <taxon>Bacteria</taxon>
        <taxon>Bacillati</taxon>
        <taxon>Bacillota</taxon>
        <taxon>Tissierellia</taxon>
        <taxon>Tissierellales</taxon>
        <taxon>Peptoniphilaceae</taxon>
        <taxon>Anaerococcus</taxon>
    </lineage>
</organism>
<sequence length="302" mass="33385">MREIYLGVDGGGTKTAFLLDVEGERYESKQITIHPKQISKQQFFEIMKLGVGEVCEEASIKPEEISYTFVAAPGYGQYPDTEAYIDQGIREAIGSDRFTVANDCVNGWAGSLNAKPGINLVLGTGQIGYGIDEKGNSMRSGGWGPLLGDEASGYYIGLKILNHFTKMSDGRATKTVLYDLIRERLNLDNDMEIIDLAENMKRDEIADLSKVFTKGLEEKDSYCESLLEEIAYESALVIDSIIKGLDFDNEVKVSYSGGVFNLGDKLISKIEEKSQNKIKILKPYTNPSEGALILAKMNKDLQ</sequence>
<dbReference type="InterPro" id="IPR052519">
    <property type="entry name" value="Euk-type_GlcNAc_Kinase"/>
</dbReference>
<dbReference type="AlphaFoldDB" id="F0GV95"/>
<comment type="caution">
    <text evidence="2">The sequence shown here is derived from an EMBL/GenBank/DDBJ whole genome shotgun (WGS) entry which is preliminary data.</text>
</comment>
<dbReference type="SUPFAM" id="SSF53067">
    <property type="entry name" value="Actin-like ATPase domain"/>
    <property type="match status" value="2"/>
</dbReference>
<reference evidence="2 3" key="1">
    <citation type="submission" date="2011-01" db="EMBL/GenBank/DDBJ databases">
        <authorList>
            <person name="Durkin A.S."/>
            <person name="Madupu R."/>
            <person name="Torralba M."/>
            <person name="Gillis M."/>
            <person name="Methe B."/>
            <person name="Sutton G."/>
            <person name="Nelson K.E."/>
        </authorList>
    </citation>
    <scope>NUCLEOTIDE SEQUENCE [LARGE SCALE GENOMIC DNA]</scope>
    <source>
        <strain evidence="2 3">ACS-065-V-Col13</strain>
    </source>
</reference>
<evidence type="ECO:0000259" key="1">
    <source>
        <dbReference type="Pfam" id="PF01869"/>
    </source>
</evidence>
<dbReference type="STRING" id="879305.HMPREF9290_1188"/>
<dbReference type="Proteomes" id="UP000005286">
    <property type="component" value="Unassembled WGS sequence"/>
</dbReference>
<proteinExistence type="predicted"/>
<dbReference type="EMBL" id="AEXM01000013">
    <property type="protein sequence ID" value="EGC82300.1"/>
    <property type="molecule type" value="Genomic_DNA"/>
</dbReference>
<feature type="domain" description="ATPase BadF/BadG/BcrA/BcrD type" evidence="1">
    <location>
        <begin position="6"/>
        <end position="295"/>
    </location>
</feature>
<dbReference type="InterPro" id="IPR043129">
    <property type="entry name" value="ATPase_NBD"/>
</dbReference>
<dbReference type="PATRIC" id="fig|879305.3.peg.728"/>
<dbReference type="Gene3D" id="3.30.420.40">
    <property type="match status" value="2"/>
</dbReference>
<dbReference type="InterPro" id="IPR002731">
    <property type="entry name" value="ATPase_BadF"/>
</dbReference>
<accession>F0GV95</accession>
<dbReference type="CDD" id="cd24007">
    <property type="entry name" value="ASKHA_NBD_eukNAGK-like"/>
    <property type="match status" value="1"/>
</dbReference>
<evidence type="ECO:0000313" key="2">
    <source>
        <dbReference type="EMBL" id="EGC82300.1"/>
    </source>
</evidence>